<organism evidence="1 2">
    <name type="scientific">Pluteus cervinus</name>
    <dbReference type="NCBI Taxonomy" id="181527"/>
    <lineage>
        <taxon>Eukaryota</taxon>
        <taxon>Fungi</taxon>
        <taxon>Dikarya</taxon>
        <taxon>Basidiomycota</taxon>
        <taxon>Agaricomycotina</taxon>
        <taxon>Agaricomycetes</taxon>
        <taxon>Agaricomycetidae</taxon>
        <taxon>Agaricales</taxon>
        <taxon>Pluteineae</taxon>
        <taxon>Pluteaceae</taxon>
        <taxon>Pluteus</taxon>
    </lineage>
</organism>
<protein>
    <submittedName>
        <fullName evidence="1">DUF791-domain-containing protein</fullName>
    </submittedName>
</protein>
<name>A0ACD3B6K7_9AGAR</name>
<evidence type="ECO:0000313" key="2">
    <source>
        <dbReference type="Proteomes" id="UP000308600"/>
    </source>
</evidence>
<dbReference type="EMBL" id="ML208276">
    <property type="protein sequence ID" value="TFK73430.1"/>
    <property type="molecule type" value="Genomic_DNA"/>
</dbReference>
<gene>
    <name evidence="1" type="ORF">BDN72DRAFT_834839</name>
</gene>
<accession>A0ACD3B6K7</accession>
<reference evidence="1 2" key="1">
    <citation type="journal article" date="2019" name="Nat. Ecol. Evol.">
        <title>Megaphylogeny resolves global patterns of mushroom evolution.</title>
        <authorList>
            <person name="Varga T."/>
            <person name="Krizsan K."/>
            <person name="Foldi C."/>
            <person name="Dima B."/>
            <person name="Sanchez-Garcia M."/>
            <person name="Sanchez-Ramirez S."/>
            <person name="Szollosi G.J."/>
            <person name="Szarkandi J.G."/>
            <person name="Papp V."/>
            <person name="Albert L."/>
            <person name="Andreopoulos W."/>
            <person name="Angelini C."/>
            <person name="Antonin V."/>
            <person name="Barry K.W."/>
            <person name="Bougher N.L."/>
            <person name="Buchanan P."/>
            <person name="Buyck B."/>
            <person name="Bense V."/>
            <person name="Catcheside P."/>
            <person name="Chovatia M."/>
            <person name="Cooper J."/>
            <person name="Damon W."/>
            <person name="Desjardin D."/>
            <person name="Finy P."/>
            <person name="Geml J."/>
            <person name="Haridas S."/>
            <person name="Hughes K."/>
            <person name="Justo A."/>
            <person name="Karasinski D."/>
            <person name="Kautmanova I."/>
            <person name="Kiss B."/>
            <person name="Kocsube S."/>
            <person name="Kotiranta H."/>
            <person name="LaButti K.M."/>
            <person name="Lechner B.E."/>
            <person name="Liimatainen K."/>
            <person name="Lipzen A."/>
            <person name="Lukacs Z."/>
            <person name="Mihaltcheva S."/>
            <person name="Morgado L.N."/>
            <person name="Niskanen T."/>
            <person name="Noordeloos M.E."/>
            <person name="Ohm R.A."/>
            <person name="Ortiz-Santana B."/>
            <person name="Ovrebo C."/>
            <person name="Racz N."/>
            <person name="Riley R."/>
            <person name="Savchenko A."/>
            <person name="Shiryaev A."/>
            <person name="Soop K."/>
            <person name="Spirin V."/>
            <person name="Szebenyi C."/>
            <person name="Tomsovsky M."/>
            <person name="Tulloss R.E."/>
            <person name="Uehling J."/>
            <person name="Grigoriev I.V."/>
            <person name="Vagvolgyi C."/>
            <person name="Papp T."/>
            <person name="Martin F.M."/>
            <person name="Miettinen O."/>
            <person name="Hibbett D.S."/>
            <person name="Nagy L.G."/>
        </authorList>
    </citation>
    <scope>NUCLEOTIDE SEQUENCE [LARGE SCALE GENOMIC DNA]</scope>
    <source>
        <strain evidence="1 2">NL-1719</strain>
    </source>
</reference>
<sequence length="521" mass="56346">MPSIIPPASRFYERQLFFLVGTCFCALLFDHFVVSRWKSKANPSGDDSDTSKPRNSSGDRPDSAGEFPSAALKTSYGVLSKKYLLVYAIVMGADWLQGPYIYTLYNSQYNYPSTLIAVLFLTGFLSAAIFAPLIGIYADRYGRRKLCLVFCITYAASCFLILLNWFPILMAGRVLGGFSTSILFSAFEAWVIAEIKNRFGAGLTNGSTSGRSGDLEARVLSKIMGRATLVNGLVAVLAGVVSNKLVSMMGTYGAPFIASAALLGLSWIIIKGSWGENYGLGGSGAHNNVPSLKGGLSEALGLGRLGQAWAIVKSDPILLALGLTQTCFEGSMYLFVFVWVPALQEISDSTMNLPLGYIFSSFMLCMMLGSLLYTAIVSWVSSSKSKTKQSKDTSLVLHAKLSSLVVAFAGLTLALSVKSSTERERFWAFCLFEASVGMYYPVQGMLRGLVVNEEYRATLSALFRVPLNVFVVISMLMGASEARYTVLMVCALMLVISSLITGNVIIGRSSSGEKERIGGDQ</sequence>
<proteinExistence type="predicted"/>
<evidence type="ECO:0000313" key="1">
    <source>
        <dbReference type="EMBL" id="TFK73430.1"/>
    </source>
</evidence>
<keyword evidence="2" id="KW-1185">Reference proteome</keyword>
<dbReference type="Proteomes" id="UP000308600">
    <property type="component" value="Unassembled WGS sequence"/>
</dbReference>